<keyword evidence="1" id="KW-0472">Membrane</keyword>
<keyword evidence="3" id="KW-1185">Reference proteome</keyword>
<keyword evidence="1" id="KW-0812">Transmembrane</keyword>
<feature type="transmembrane region" description="Helical" evidence="1">
    <location>
        <begin position="36"/>
        <end position="60"/>
    </location>
</feature>
<evidence type="ECO:0000313" key="2">
    <source>
        <dbReference type="EMBL" id="MSS63145.1"/>
    </source>
</evidence>
<name>A0A6L5XWE4_9FIRM</name>
<sequence>MKLFEELLSVIERIIFGIIGVWGANKILMAAGIGGVGLNAVTLTVLGMLGMPGYFLLYAVSIFGRM</sequence>
<dbReference type="Pfam" id="PF07441">
    <property type="entry name" value="BofA"/>
    <property type="match status" value="1"/>
</dbReference>
<comment type="caution">
    <text evidence="2">The sequence shown here is derived from an EMBL/GenBank/DDBJ whole genome shotgun (WGS) entry which is preliminary data.</text>
</comment>
<dbReference type="InterPro" id="IPR010001">
    <property type="entry name" value="BofA"/>
</dbReference>
<accession>A0A6L5XWE4</accession>
<dbReference type="EMBL" id="VUMT01000005">
    <property type="protein sequence ID" value="MSS63145.1"/>
    <property type="molecule type" value="Genomic_DNA"/>
</dbReference>
<dbReference type="AlphaFoldDB" id="A0A6L5XWE4"/>
<organism evidence="2 3">
    <name type="scientific">Velocimicrobium porci</name>
    <dbReference type="NCBI Taxonomy" id="2606634"/>
    <lineage>
        <taxon>Bacteria</taxon>
        <taxon>Bacillati</taxon>
        <taxon>Bacillota</taxon>
        <taxon>Clostridia</taxon>
        <taxon>Lachnospirales</taxon>
        <taxon>Lachnospiraceae</taxon>
        <taxon>Velocimicrobium</taxon>
    </lineage>
</organism>
<protein>
    <recommendedName>
        <fullName evidence="4">Pro-sigmaK processing inhibitor BofA</fullName>
    </recommendedName>
</protein>
<dbReference type="RefSeq" id="WP_154517900.1">
    <property type="nucleotide sequence ID" value="NZ_VUMT01000005.1"/>
</dbReference>
<evidence type="ECO:0000256" key="1">
    <source>
        <dbReference type="SAM" id="Phobius"/>
    </source>
</evidence>
<feature type="transmembrane region" description="Helical" evidence="1">
    <location>
        <begin position="7"/>
        <end position="24"/>
    </location>
</feature>
<proteinExistence type="predicted"/>
<reference evidence="2 3" key="1">
    <citation type="submission" date="2019-08" db="EMBL/GenBank/DDBJ databases">
        <title>In-depth cultivation of the pig gut microbiome towards novel bacterial diversity and tailored functional studies.</title>
        <authorList>
            <person name="Wylensek D."/>
            <person name="Hitch T.C.A."/>
            <person name="Clavel T."/>
        </authorList>
    </citation>
    <scope>NUCLEOTIDE SEQUENCE [LARGE SCALE GENOMIC DNA]</scope>
    <source>
        <strain evidence="2 3">WCA-693-APC-MOT-I</strain>
    </source>
</reference>
<evidence type="ECO:0000313" key="3">
    <source>
        <dbReference type="Proteomes" id="UP000482209"/>
    </source>
</evidence>
<keyword evidence="1" id="KW-1133">Transmembrane helix</keyword>
<dbReference type="Proteomes" id="UP000482209">
    <property type="component" value="Unassembled WGS sequence"/>
</dbReference>
<gene>
    <name evidence="2" type="ORF">FYJ58_04535</name>
</gene>
<evidence type="ECO:0008006" key="4">
    <source>
        <dbReference type="Google" id="ProtNLM"/>
    </source>
</evidence>